<dbReference type="AlphaFoldDB" id="A0A6L5YEI8"/>
<comment type="catalytic activity">
    <reaction evidence="3 4">
        <text>5-carboxyamino-1-(5-phospho-D-ribosyl)imidazole + H(+) = 5-amino-1-(5-phospho-D-ribosyl)imidazole-4-carboxylate</text>
        <dbReference type="Rhea" id="RHEA:13193"/>
        <dbReference type="ChEBI" id="CHEBI:15378"/>
        <dbReference type="ChEBI" id="CHEBI:58730"/>
        <dbReference type="ChEBI" id="CHEBI:77657"/>
        <dbReference type="EC" id="5.4.99.18"/>
    </reaction>
</comment>
<dbReference type="GO" id="GO:0006189">
    <property type="term" value="P:'de novo' IMP biosynthetic process"/>
    <property type="evidence" value="ECO:0007669"/>
    <property type="project" value="UniProtKB-UniRule"/>
</dbReference>
<reference evidence="7 8" key="1">
    <citation type="submission" date="2019-08" db="EMBL/GenBank/DDBJ databases">
        <title>In-depth cultivation of the pig gut microbiome towards novel bacterial diversity and tailored functional studies.</title>
        <authorList>
            <person name="Wylensek D."/>
            <person name="Hitch T.C.A."/>
            <person name="Clavel T."/>
        </authorList>
    </citation>
    <scope>NUCLEOTIDE SEQUENCE [LARGE SCALE GENOMIC DNA]</scope>
    <source>
        <strain evidence="7 8">SM-530-WT-4B</strain>
    </source>
</reference>
<comment type="function">
    <text evidence="3 4">Catalyzes the conversion of N5-carboxyaminoimidazole ribonucleotide (N5-CAIR) to 4-carboxy-5-aminoimidazole ribonucleotide (CAIR).</text>
</comment>
<keyword evidence="1 3" id="KW-0658">Purine biosynthesis</keyword>
<dbReference type="GO" id="GO:0034023">
    <property type="term" value="F:5-(carboxyamino)imidazole ribonucleotide mutase activity"/>
    <property type="evidence" value="ECO:0007669"/>
    <property type="project" value="UniProtKB-UniRule"/>
</dbReference>
<evidence type="ECO:0000256" key="1">
    <source>
        <dbReference type="ARBA" id="ARBA00022755"/>
    </source>
</evidence>
<dbReference type="PANTHER" id="PTHR23046">
    <property type="entry name" value="PHOSPHORIBOSYLAMINOIMIDAZOLE CARBOXYLASE CATALYTIC SUBUNIT"/>
    <property type="match status" value="1"/>
</dbReference>
<keyword evidence="2 3" id="KW-0413">Isomerase</keyword>
<comment type="similarity">
    <text evidence="3">Belongs to the AIR carboxylase family. Class I subfamily.</text>
</comment>
<dbReference type="RefSeq" id="WP_154529174.1">
    <property type="nucleotide sequence ID" value="NZ_VUNH01000009.1"/>
</dbReference>
<comment type="pathway">
    <text evidence="3 4">Purine metabolism; IMP biosynthesis via de novo pathway; 5-amino-1-(5-phospho-D-ribosyl)imidazole-4-carboxylate from 5-amino-1-(5-phospho-D-ribosyl)imidazole (N5-CAIR route): step 2/2.</text>
</comment>
<dbReference type="PANTHER" id="PTHR23046:SF2">
    <property type="entry name" value="PHOSPHORIBOSYLAMINOIMIDAZOLE CARBOXYLASE"/>
    <property type="match status" value="1"/>
</dbReference>
<evidence type="ECO:0000256" key="5">
    <source>
        <dbReference type="PIRSR" id="PIRSR001338-1"/>
    </source>
</evidence>
<evidence type="ECO:0000313" key="8">
    <source>
        <dbReference type="Proteomes" id="UP000473699"/>
    </source>
</evidence>
<dbReference type="Gene3D" id="3.40.50.1970">
    <property type="match status" value="1"/>
</dbReference>
<dbReference type="Pfam" id="PF00731">
    <property type="entry name" value="AIRC"/>
    <property type="match status" value="1"/>
</dbReference>
<evidence type="ECO:0000256" key="2">
    <source>
        <dbReference type="ARBA" id="ARBA00023235"/>
    </source>
</evidence>
<dbReference type="NCBIfam" id="TIGR01162">
    <property type="entry name" value="purE"/>
    <property type="match status" value="1"/>
</dbReference>
<feature type="binding site" evidence="3 5">
    <location>
        <position position="12"/>
    </location>
    <ligand>
        <name>substrate</name>
    </ligand>
</feature>
<dbReference type="EC" id="5.4.99.18" evidence="3 4"/>
<keyword evidence="8" id="KW-1185">Reference proteome</keyword>
<dbReference type="EMBL" id="VUNH01000009">
    <property type="protein sequence ID" value="MST56087.1"/>
    <property type="molecule type" value="Genomic_DNA"/>
</dbReference>
<dbReference type="InterPro" id="IPR024694">
    <property type="entry name" value="PurE_prokaryotes"/>
</dbReference>
<dbReference type="InterPro" id="IPR033747">
    <property type="entry name" value="PurE_ClassI"/>
</dbReference>
<gene>
    <name evidence="3 7" type="primary">purE</name>
    <name evidence="7" type="ORF">FYJ74_08590</name>
</gene>
<dbReference type="SUPFAM" id="SSF52255">
    <property type="entry name" value="N5-CAIR mutase (phosphoribosylaminoimidazole carboxylase, PurE)"/>
    <property type="match status" value="1"/>
</dbReference>
<accession>A0A6L5YEI8</accession>
<name>A0A6L5YEI8_9BACT</name>
<feature type="domain" description="PurE" evidence="6">
    <location>
        <begin position="4"/>
        <end position="153"/>
    </location>
</feature>
<comment type="caution">
    <text evidence="7">The sequence shown here is derived from an EMBL/GenBank/DDBJ whole genome shotgun (WGS) entry which is preliminary data.</text>
</comment>
<dbReference type="UniPathway" id="UPA00074">
    <property type="reaction ID" value="UER00943"/>
</dbReference>
<proteinExistence type="inferred from homology"/>
<evidence type="ECO:0000256" key="3">
    <source>
        <dbReference type="HAMAP-Rule" id="MF_01929"/>
    </source>
</evidence>
<dbReference type="GO" id="GO:0016829">
    <property type="term" value="F:lyase activity"/>
    <property type="evidence" value="ECO:0007669"/>
    <property type="project" value="UniProtKB-KW"/>
</dbReference>
<dbReference type="SMART" id="SM01001">
    <property type="entry name" value="AIRC"/>
    <property type="match status" value="1"/>
</dbReference>
<evidence type="ECO:0000313" key="7">
    <source>
        <dbReference type="EMBL" id="MST56087.1"/>
    </source>
</evidence>
<feature type="binding site" evidence="3 5">
    <location>
        <position position="42"/>
    </location>
    <ligand>
        <name>substrate</name>
    </ligand>
</feature>
<sequence>MNQPKIGIILGSASDAPHAKKIGATLRELGIPFEVTVASAHRTPEDAAHYAQNARARGLEAIIAVAGLSAALPGAVAAQTTLPVIGVPVESGTLLGMDALLSTAMMPPGVPVASVGINGAANAALLAARIVAVHDGVVAEKLQSYADEKAAKVRASRRDAQVFADVPMAPEEALR</sequence>
<keyword evidence="7" id="KW-0456">Lyase</keyword>
<dbReference type="Proteomes" id="UP000473699">
    <property type="component" value="Unassembled WGS sequence"/>
</dbReference>
<feature type="binding site" evidence="3 5">
    <location>
        <position position="15"/>
    </location>
    <ligand>
        <name>substrate</name>
    </ligand>
</feature>
<organism evidence="7 8">
    <name type="scientific">Pyramidobacter porci</name>
    <dbReference type="NCBI Taxonomy" id="2605789"/>
    <lineage>
        <taxon>Bacteria</taxon>
        <taxon>Thermotogati</taxon>
        <taxon>Synergistota</taxon>
        <taxon>Synergistia</taxon>
        <taxon>Synergistales</taxon>
        <taxon>Dethiosulfovibrionaceae</taxon>
        <taxon>Pyramidobacter</taxon>
    </lineage>
</organism>
<dbReference type="InterPro" id="IPR000031">
    <property type="entry name" value="PurE_dom"/>
</dbReference>
<evidence type="ECO:0000256" key="4">
    <source>
        <dbReference type="PIRNR" id="PIRNR001338"/>
    </source>
</evidence>
<dbReference type="HAMAP" id="MF_01929">
    <property type="entry name" value="PurE_classI"/>
    <property type="match status" value="1"/>
</dbReference>
<dbReference type="PIRSF" id="PIRSF001338">
    <property type="entry name" value="AIR_carboxylase"/>
    <property type="match status" value="1"/>
</dbReference>
<protein>
    <recommendedName>
        <fullName evidence="3 4">N5-carboxyaminoimidazole ribonucleotide mutase</fullName>
        <shortName evidence="3 4">N5-CAIR mutase</shortName>
        <ecNumber evidence="3 4">5.4.99.18</ecNumber>
    </recommendedName>
    <alternativeName>
        <fullName evidence="3">5-(carboxyamino)imidazole ribonucleotide mutase</fullName>
    </alternativeName>
</protein>
<evidence type="ECO:0000259" key="6">
    <source>
        <dbReference type="SMART" id="SM01001"/>
    </source>
</evidence>